<sequence length="234" mass="27358">MSETCLFLALPRELRDEIYKLCLHYPDLGSMLDKHLEETRKALSKRFKMEVPVDAIEKMLEWTSLEVPRRPPLRCAGLLLANRQISSEAQIILHTKVLRIDTPISSNFSRDVRGLQITDFIGDQALARVRYAQLILQFNDLTEANNWYRTVNQLSNIWTRRNSLKLLKVHIQPSRGLERDHERAVTRRLVLVKVVPRFLLSDVLKLTDEKLMDLSRVVPTEFEGEMLKRRTEVQ</sequence>
<dbReference type="OrthoDB" id="3510794at2759"/>
<dbReference type="VEuPathDB" id="FungiDB:PV09_07186"/>
<evidence type="ECO:0000313" key="2">
    <source>
        <dbReference type="Proteomes" id="UP000053259"/>
    </source>
</evidence>
<dbReference type="EMBL" id="KN847555">
    <property type="protein sequence ID" value="KIW01424.1"/>
    <property type="molecule type" value="Genomic_DNA"/>
</dbReference>
<accession>A0A0D2AQJ6</accession>
<evidence type="ECO:0000313" key="1">
    <source>
        <dbReference type="EMBL" id="KIW01424.1"/>
    </source>
</evidence>
<gene>
    <name evidence="1" type="ORF">PV09_07186</name>
</gene>
<dbReference type="InParanoid" id="A0A0D2AQJ6"/>
<organism evidence="1 2">
    <name type="scientific">Verruconis gallopava</name>
    <dbReference type="NCBI Taxonomy" id="253628"/>
    <lineage>
        <taxon>Eukaryota</taxon>
        <taxon>Fungi</taxon>
        <taxon>Dikarya</taxon>
        <taxon>Ascomycota</taxon>
        <taxon>Pezizomycotina</taxon>
        <taxon>Dothideomycetes</taxon>
        <taxon>Pleosporomycetidae</taxon>
        <taxon>Venturiales</taxon>
        <taxon>Sympoventuriaceae</taxon>
        <taxon>Verruconis</taxon>
    </lineage>
</organism>
<dbReference type="HOGENOM" id="CLU_1185814_0_0_1"/>
<dbReference type="RefSeq" id="XP_016211293.1">
    <property type="nucleotide sequence ID" value="XM_016360921.1"/>
</dbReference>
<proteinExistence type="predicted"/>
<reference evidence="1 2" key="1">
    <citation type="submission" date="2015-01" db="EMBL/GenBank/DDBJ databases">
        <title>The Genome Sequence of Ochroconis gallopava CBS43764.</title>
        <authorList>
            <consortium name="The Broad Institute Genomics Platform"/>
            <person name="Cuomo C."/>
            <person name="de Hoog S."/>
            <person name="Gorbushina A."/>
            <person name="Stielow B."/>
            <person name="Teixiera M."/>
            <person name="Abouelleil A."/>
            <person name="Chapman S.B."/>
            <person name="Priest M."/>
            <person name="Young S.K."/>
            <person name="Wortman J."/>
            <person name="Nusbaum C."/>
            <person name="Birren B."/>
        </authorList>
    </citation>
    <scope>NUCLEOTIDE SEQUENCE [LARGE SCALE GENOMIC DNA]</scope>
    <source>
        <strain evidence="1 2">CBS 43764</strain>
    </source>
</reference>
<name>A0A0D2AQJ6_9PEZI</name>
<keyword evidence="2" id="KW-1185">Reference proteome</keyword>
<protein>
    <recommendedName>
        <fullName evidence="3">F-box domain-containing protein</fullName>
    </recommendedName>
</protein>
<dbReference type="GeneID" id="27315159"/>
<dbReference type="AlphaFoldDB" id="A0A0D2AQJ6"/>
<dbReference type="STRING" id="253628.A0A0D2AQJ6"/>
<dbReference type="Proteomes" id="UP000053259">
    <property type="component" value="Unassembled WGS sequence"/>
</dbReference>
<evidence type="ECO:0008006" key="3">
    <source>
        <dbReference type="Google" id="ProtNLM"/>
    </source>
</evidence>